<evidence type="ECO:0000256" key="5">
    <source>
        <dbReference type="ARBA" id="ARBA00022679"/>
    </source>
</evidence>
<dbReference type="Pfam" id="PF00398">
    <property type="entry name" value="RrnaAD"/>
    <property type="match status" value="1"/>
</dbReference>
<dbReference type="KEGG" id="hfv:R50_2635"/>
<dbReference type="AlphaFoldDB" id="A0A6F8ZK66"/>
<keyword evidence="3" id="KW-0698">rRNA processing</keyword>
<gene>
    <name evidence="11" type="primary">rsmA</name>
    <name evidence="11" type="ORF">R50_2635</name>
</gene>
<dbReference type="InterPro" id="IPR011530">
    <property type="entry name" value="rRNA_adenine_dimethylase"/>
</dbReference>
<dbReference type="InterPro" id="IPR029063">
    <property type="entry name" value="SAM-dependent_MTases_sf"/>
</dbReference>
<reference evidence="11 12" key="1">
    <citation type="submission" date="2020-02" db="EMBL/GenBank/DDBJ databases">
        <authorList>
            <person name="Hogendoorn C."/>
        </authorList>
    </citation>
    <scope>NUCLEOTIDE SEQUENCE [LARGE SCALE GENOMIC DNA]</scope>
    <source>
        <strain evidence="11">R501</strain>
    </source>
</reference>
<comment type="similarity">
    <text evidence="9">Belongs to the class I-like SAM-binding methyltransferase superfamily. rRNA adenine N(6)-methyltransferase family.</text>
</comment>
<keyword evidence="2" id="KW-0963">Cytoplasm</keyword>
<dbReference type="InterPro" id="IPR020598">
    <property type="entry name" value="rRNA_Ade_methylase_Trfase_N"/>
</dbReference>
<feature type="binding site" evidence="9">
    <location>
        <position position="81"/>
    </location>
    <ligand>
        <name>S-adenosyl-L-methionine</name>
        <dbReference type="ChEBI" id="CHEBI:59789"/>
    </ligand>
</feature>
<organism evidence="11 12">
    <name type="scientific">Candidatus Hydrogenisulfobacillus filiaventi</name>
    <dbReference type="NCBI Taxonomy" id="2707344"/>
    <lineage>
        <taxon>Bacteria</taxon>
        <taxon>Bacillati</taxon>
        <taxon>Bacillota</taxon>
        <taxon>Clostridia</taxon>
        <taxon>Eubacteriales</taxon>
        <taxon>Clostridiales Family XVII. Incertae Sedis</taxon>
        <taxon>Candidatus Hydrogenisulfobacillus</taxon>
    </lineage>
</organism>
<proteinExistence type="inferred from homology"/>
<evidence type="ECO:0000256" key="2">
    <source>
        <dbReference type="ARBA" id="ARBA00022490"/>
    </source>
</evidence>
<dbReference type="PANTHER" id="PTHR11727:SF7">
    <property type="entry name" value="DIMETHYLADENOSINE TRANSFERASE-RELATED"/>
    <property type="match status" value="1"/>
</dbReference>
<dbReference type="Gene3D" id="3.40.50.150">
    <property type="entry name" value="Vaccinia Virus protein VP39"/>
    <property type="match status" value="1"/>
</dbReference>
<keyword evidence="6 9" id="KW-0949">S-adenosyl-L-methionine</keyword>
<evidence type="ECO:0000256" key="6">
    <source>
        <dbReference type="ARBA" id="ARBA00022691"/>
    </source>
</evidence>
<dbReference type="GO" id="GO:0003723">
    <property type="term" value="F:RNA binding"/>
    <property type="evidence" value="ECO:0007669"/>
    <property type="project" value="UniProtKB-UniRule"/>
</dbReference>
<dbReference type="NCBIfam" id="TIGR00755">
    <property type="entry name" value="ksgA"/>
    <property type="match status" value="1"/>
</dbReference>
<keyword evidence="7 9" id="KW-0694">RNA-binding</keyword>
<feature type="binding site" evidence="9">
    <location>
        <position position="60"/>
    </location>
    <ligand>
        <name>S-adenosyl-L-methionine</name>
        <dbReference type="ChEBI" id="CHEBI:59789"/>
    </ligand>
</feature>
<evidence type="ECO:0000259" key="10">
    <source>
        <dbReference type="SMART" id="SM00650"/>
    </source>
</evidence>
<keyword evidence="4 9" id="KW-0489">Methyltransferase</keyword>
<sequence length="295" mass="32135">MDWIDPRSPLALKAALAQAGARPRKRWGQHFLVDRNIFMRMVSVLAAAHPPERGPVLEVGAGPGGLTVSLLEAGYQVWAVEIDPLWEPGLLALKRRFPRALTVVMGDALHLSWADLGAAGPDAPWAVTGNLPYYATAPLLAKLWEDALYWDQAVLMVQREAAARLTAAPGSRETTALSVELHLIGIPREVATVSRRLFYPPPAVDSAIFSIRRRPGPPPVPMETARRVLAAAFGARRKTLARALGDRRVAGWDHETWAARLQALAIDPGRRAERLELGEWERVIGLVAAAPAPSP</sequence>
<evidence type="ECO:0000313" key="11">
    <source>
        <dbReference type="EMBL" id="CAB1130127.1"/>
    </source>
</evidence>
<dbReference type="PROSITE" id="PS01131">
    <property type="entry name" value="RRNA_A_DIMETH"/>
    <property type="match status" value="1"/>
</dbReference>
<feature type="binding site" evidence="9">
    <location>
        <position position="30"/>
    </location>
    <ligand>
        <name>S-adenosyl-L-methionine</name>
        <dbReference type="ChEBI" id="CHEBI:59789"/>
    </ligand>
</feature>
<keyword evidence="12" id="KW-1185">Reference proteome</keyword>
<accession>A0A6F8ZK66</accession>
<dbReference type="SUPFAM" id="SSF53335">
    <property type="entry name" value="S-adenosyl-L-methionine-dependent methyltransferases"/>
    <property type="match status" value="1"/>
</dbReference>
<dbReference type="Proteomes" id="UP000503399">
    <property type="component" value="Chromosome"/>
</dbReference>
<keyword evidence="5 9" id="KW-0808">Transferase</keyword>
<evidence type="ECO:0000256" key="9">
    <source>
        <dbReference type="PROSITE-ProRule" id="PRU01026"/>
    </source>
</evidence>
<dbReference type="PANTHER" id="PTHR11727">
    <property type="entry name" value="DIMETHYLADENOSINE TRANSFERASE"/>
    <property type="match status" value="1"/>
</dbReference>
<feature type="binding site" evidence="9">
    <location>
        <position position="130"/>
    </location>
    <ligand>
        <name>S-adenosyl-L-methionine</name>
        <dbReference type="ChEBI" id="CHEBI:59789"/>
    </ligand>
</feature>
<feature type="binding site" evidence="9">
    <location>
        <position position="107"/>
    </location>
    <ligand>
        <name>S-adenosyl-L-methionine</name>
        <dbReference type="ChEBI" id="CHEBI:59789"/>
    </ligand>
</feature>
<dbReference type="PROSITE" id="PS51689">
    <property type="entry name" value="SAM_RNA_A_N6_MT"/>
    <property type="match status" value="1"/>
</dbReference>
<dbReference type="GO" id="GO:0000179">
    <property type="term" value="F:rRNA (adenine-N6,N6-)-dimethyltransferase activity"/>
    <property type="evidence" value="ECO:0007669"/>
    <property type="project" value="UniProtKB-UniRule"/>
</dbReference>
<protein>
    <recommendedName>
        <fullName evidence="1">rRNA adenine N-6-methyltransferase</fullName>
    </recommendedName>
    <alternativeName>
        <fullName evidence="8">Macrolide-lincosamide-streptogramin B resistance protein</fullName>
    </alternativeName>
</protein>
<dbReference type="SMART" id="SM00650">
    <property type="entry name" value="rADc"/>
    <property type="match status" value="1"/>
</dbReference>
<evidence type="ECO:0000256" key="3">
    <source>
        <dbReference type="ARBA" id="ARBA00022552"/>
    </source>
</evidence>
<evidence type="ECO:0000256" key="4">
    <source>
        <dbReference type="ARBA" id="ARBA00022603"/>
    </source>
</evidence>
<dbReference type="InterPro" id="IPR023165">
    <property type="entry name" value="rRNA_Ade_diMease-like_C"/>
</dbReference>
<dbReference type="EMBL" id="LR778114">
    <property type="protein sequence ID" value="CAB1130127.1"/>
    <property type="molecule type" value="Genomic_DNA"/>
</dbReference>
<evidence type="ECO:0000313" key="12">
    <source>
        <dbReference type="Proteomes" id="UP000503399"/>
    </source>
</evidence>
<evidence type="ECO:0000256" key="7">
    <source>
        <dbReference type="ARBA" id="ARBA00022884"/>
    </source>
</evidence>
<dbReference type="InterPro" id="IPR020596">
    <property type="entry name" value="rRNA_Ade_Mease_Trfase_CS"/>
</dbReference>
<dbReference type="CDD" id="cd02440">
    <property type="entry name" value="AdoMet_MTases"/>
    <property type="match status" value="1"/>
</dbReference>
<evidence type="ECO:0000256" key="8">
    <source>
        <dbReference type="ARBA" id="ARBA00029941"/>
    </source>
</evidence>
<feature type="domain" description="Ribosomal RNA adenine methylase transferase N-terminal" evidence="10">
    <location>
        <begin position="43"/>
        <end position="215"/>
    </location>
</feature>
<dbReference type="Gene3D" id="1.10.8.100">
    <property type="entry name" value="Ribosomal RNA adenine dimethylase-like, domain 2"/>
    <property type="match status" value="1"/>
</dbReference>
<dbReference type="GO" id="GO:0005829">
    <property type="term" value="C:cytosol"/>
    <property type="evidence" value="ECO:0007669"/>
    <property type="project" value="TreeGrafter"/>
</dbReference>
<dbReference type="InterPro" id="IPR001737">
    <property type="entry name" value="KsgA/Erm"/>
</dbReference>
<feature type="binding site" evidence="9">
    <location>
        <position position="32"/>
    </location>
    <ligand>
        <name>S-adenosyl-L-methionine</name>
        <dbReference type="ChEBI" id="CHEBI:59789"/>
    </ligand>
</feature>
<evidence type="ECO:0000256" key="1">
    <source>
        <dbReference type="ARBA" id="ARBA00016505"/>
    </source>
</evidence>
<name>A0A6F8ZK66_9FIRM</name>